<dbReference type="VEuPathDB" id="PlasmoDB:C922_03889"/>
<dbReference type="Proteomes" id="UP000030640">
    <property type="component" value="Unassembled WGS sequence"/>
</dbReference>
<name>W7A2S6_9APIC</name>
<accession>W7A2S6</accession>
<dbReference type="OrthoDB" id="385062at2759"/>
<feature type="compositionally biased region" description="Basic and acidic residues" evidence="1">
    <location>
        <begin position="169"/>
        <end position="181"/>
    </location>
</feature>
<dbReference type="GeneID" id="20039163"/>
<feature type="compositionally biased region" description="Basic and acidic residues" evidence="1">
    <location>
        <begin position="55"/>
        <end position="70"/>
    </location>
</feature>
<dbReference type="EMBL" id="KI965477">
    <property type="protein sequence ID" value="EUD65643.1"/>
    <property type="molecule type" value="Genomic_DNA"/>
</dbReference>
<keyword evidence="3" id="KW-1185">Reference proteome</keyword>
<dbReference type="AlphaFoldDB" id="W7A2S6"/>
<proteinExistence type="predicted"/>
<feature type="compositionally biased region" description="Polar residues" evidence="1">
    <location>
        <begin position="97"/>
        <end position="111"/>
    </location>
</feature>
<feature type="region of interest" description="Disordered" evidence="1">
    <location>
        <begin position="205"/>
        <end position="230"/>
    </location>
</feature>
<feature type="compositionally biased region" description="Polar residues" evidence="1">
    <location>
        <begin position="72"/>
        <end position="81"/>
    </location>
</feature>
<evidence type="ECO:0000313" key="2">
    <source>
        <dbReference type="EMBL" id="EUD65643.1"/>
    </source>
</evidence>
<organism evidence="2 3">
    <name type="scientific">Plasmodium inui San Antonio 1</name>
    <dbReference type="NCBI Taxonomy" id="1237626"/>
    <lineage>
        <taxon>Eukaryota</taxon>
        <taxon>Sar</taxon>
        <taxon>Alveolata</taxon>
        <taxon>Apicomplexa</taxon>
        <taxon>Aconoidasida</taxon>
        <taxon>Haemosporida</taxon>
        <taxon>Plasmodiidae</taxon>
        <taxon>Plasmodium</taxon>
        <taxon>Plasmodium (Plasmodium)</taxon>
    </lineage>
</organism>
<gene>
    <name evidence="2" type="ORF">C922_03889</name>
</gene>
<evidence type="ECO:0000256" key="1">
    <source>
        <dbReference type="SAM" id="MobiDB-lite"/>
    </source>
</evidence>
<protein>
    <submittedName>
        <fullName evidence="2">Uncharacterized protein</fullName>
    </submittedName>
</protein>
<reference evidence="2 3" key="1">
    <citation type="submission" date="2013-02" db="EMBL/GenBank/DDBJ databases">
        <title>The Genome Sequence of Plasmodium inui San Antonio 1.</title>
        <authorList>
            <consortium name="The Broad Institute Genome Sequencing Platform"/>
            <consortium name="The Broad Institute Genome Sequencing Center for Infectious Disease"/>
            <person name="Neafsey D."/>
            <person name="Cheeseman I."/>
            <person name="Volkman S."/>
            <person name="Adams J."/>
            <person name="Walker B."/>
            <person name="Young S.K."/>
            <person name="Zeng Q."/>
            <person name="Gargeya S."/>
            <person name="Fitzgerald M."/>
            <person name="Haas B."/>
            <person name="Abouelleil A."/>
            <person name="Alvarado L."/>
            <person name="Arachchi H.M."/>
            <person name="Berlin A.M."/>
            <person name="Chapman S.B."/>
            <person name="Dewar J."/>
            <person name="Goldberg J."/>
            <person name="Griggs A."/>
            <person name="Gujja S."/>
            <person name="Hansen M."/>
            <person name="Howarth C."/>
            <person name="Imamovic A."/>
            <person name="Larimer J."/>
            <person name="McCowan C."/>
            <person name="Murphy C."/>
            <person name="Neiman D."/>
            <person name="Pearson M."/>
            <person name="Priest M."/>
            <person name="Roberts A."/>
            <person name="Saif S."/>
            <person name="Shea T."/>
            <person name="Sisk P."/>
            <person name="Sykes S."/>
            <person name="Wortman J."/>
            <person name="Nusbaum C."/>
            <person name="Birren B."/>
        </authorList>
    </citation>
    <scope>NUCLEOTIDE SEQUENCE [LARGE SCALE GENOMIC DNA]</scope>
    <source>
        <strain evidence="2 3">San Antonio 1</strain>
    </source>
</reference>
<dbReference type="RefSeq" id="XP_008817700.1">
    <property type="nucleotide sequence ID" value="XM_008819478.1"/>
</dbReference>
<sequence length="313" mass="34735">MQSGEENIQILDDAEEADRGDTSILPNEEEGDAEGRDASESCAVENPLGGSQGEMKVDAAKEKAVTHPHNDATYSRGTLQNEEGGANSDIPKKQETNESTIQENGERQPSVQLGDGEGEREIITSGENAAEDAPLSDTPLSDAPLSDAPLSDASFSEAFFDQASQFQKAPEDPKGHSQKELADLYREIKKCEDLFLSHFACTGDDSKPAEITSSGEEAKEARKEKKGKVSIPQIDFTSMESISQFLLREDMSDNDDQPIERHLREHVQQLTQEQKKKNKKIKMNKYYLGVRSYLNTLPPSMGQKIFKEYRKNF</sequence>
<feature type="region of interest" description="Disordered" evidence="1">
    <location>
        <begin position="1"/>
        <end position="181"/>
    </location>
</feature>
<evidence type="ECO:0000313" key="3">
    <source>
        <dbReference type="Proteomes" id="UP000030640"/>
    </source>
</evidence>